<evidence type="ECO:0000259" key="2">
    <source>
        <dbReference type="Pfam" id="PF03372"/>
    </source>
</evidence>
<feature type="domain" description="Endonuclease/exonuclease/phosphatase" evidence="2">
    <location>
        <begin position="120"/>
        <end position="325"/>
    </location>
</feature>
<dbReference type="GO" id="GO:0004527">
    <property type="term" value="F:exonuclease activity"/>
    <property type="evidence" value="ECO:0007669"/>
    <property type="project" value="UniProtKB-KW"/>
</dbReference>
<name>A0A1M5ABL5_9GAMM</name>
<dbReference type="GO" id="GO:0006506">
    <property type="term" value="P:GPI anchor biosynthetic process"/>
    <property type="evidence" value="ECO:0007669"/>
    <property type="project" value="TreeGrafter"/>
</dbReference>
<keyword evidence="3" id="KW-0269">Exonuclease</keyword>
<dbReference type="PANTHER" id="PTHR14859">
    <property type="entry name" value="CALCOFLUOR WHITE HYPERSENSITIVE PROTEIN PRECURSOR"/>
    <property type="match status" value="1"/>
</dbReference>
<organism evidence="3 4">
    <name type="scientific">Modicisalibacter ilicicola DSM 19980</name>
    <dbReference type="NCBI Taxonomy" id="1121942"/>
    <lineage>
        <taxon>Bacteria</taxon>
        <taxon>Pseudomonadati</taxon>
        <taxon>Pseudomonadota</taxon>
        <taxon>Gammaproteobacteria</taxon>
        <taxon>Oceanospirillales</taxon>
        <taxon>Halomonadaceae</taxon>
        <taxon>Modicisalibacter</taxon>
    </lineage>
</organism>
<keyword evidence="3" id="KW-0540">Nuclease</keyword>
<dbReference type="Gene3D" id="3.60.10.10">
    <property type="entry name" value="Endonuclease/exonuclease/phosphatase"/>
    <property type="match status" value="1"/>
</dbReference>
<keyword evidence="3" id="KW-0255">Endonuclease</keyword>
<dbReference type="GO" id="GO:0004519">
    <property type="term" value="F:endonuclease activity"/>
    <property type="evidence" value="ECO:0007669"/>
    <property type="project" value="UniProtKB-KW"/>
</dbReference>
<evidence type="ECO:0000313" key="3">
    <source>
        <dbReference type="EMBL" id="SHF27711.1"/>
    </source>
</evidence>
<keyword evidence="1" id="KW-1133">Transmembrane helix</keyword>
<dbReference type="PANTHER" id="PTHR14859:SF15">
    <property type="entry name" value="ENDONUCLEASE_EXONUCLEASE_PHOSPHATASE DOMAIN-CONTAINING PROTEIN"/>
    <property type="match status" value="1"/>
</dbReference>
<dbReference type="InterPro" id="IPR036691">
    <property type="entry name" value="Endo/exonu/phosph_ase_sf"/>
</dbReference>
<feature type="transmembrane region" description="Helical" evidence="1">
    <location>
        <begin position="74"/>
        <end position="92"/>
    </location>
</feature>
<feature type="transmembrane region" description="Helical" evidence="1">
    <location>
        <begin position="46"/>
        <end position="67"/>
    </location>
</feature>
<sequence length="372" mass="42263">MARKQGKTLPERLDRWLIVPLLALLAIASLLPLVESNLWWVRYLDYPRLQIAIALAALIVLHMLLGGFRRMRDWLVTALAGVALASHLYYLYPYVLPLEVPAERVGACPEASRLRLLIANVKKANEHAEALFEIVRDTDPDLFLVMETDAWWDRRLDTLNDGLPHRMQYIPRRHAAYGMHLLSRYPLLEPRIRFRFDERTPAINAQVQLPGNEAIDFHGLHPRPPLYWSQSTLARDAQLLATARDSRDNGVPSVLAGDFNAVAWESVFRRTLRIGSLLDPRVGRGLYPTYDAHNPIIAWPLDHVIYQDELGLVTFERQPDFGSDHYPVFVELCHRPGLADRQEAPALADDDLGEAKIAIEKAREEADQASGS</sequence>
<dbReference type="STRING" id="1121942.SAMN02745148_02200"/>
<dbReference type="AlphaFoldDB" id="A0A1M5ABL5"/>
<keyword evidence="1" id="KW-0812">Transmembrane</keyword>
<reference evidence="3 4" key="1">
    <citation type="submission" date="2016-11" db="EMBL/GenBank/DDBJ databases">
        <authorList>
            <person name="Jaros S."/>
            <person name="Januszkiewicz K."/>
            <person name="Wedrychowicz H."/>
        </authorList>
    </citation>
    <scope>NUCLEOTIDE SEQUENCE [LARGE SCALE GENOMIC DNA]</scope>
    <source>
        <strain evidence="3 4">DSM 19980</strain>
    </source>
</reference>
<evidence type="ECO:0000256" key="1">
    <source>
        <dbReference type="SAM" id="Phobius"/>
    </source>
</evidence>
<dbReference type="Pfam" id="PF03372">
    <property type="entry name" value="Exo_endo_phos"/>
    <property type="match status" value="1"/>
</dbReference>
<dbReference type="OrthoDB" id="9796594at2"/>
<gene>
    <name evidence="3" type="ORF">SAMN02745148_02200</name>
</gene>
<dbReference type="Proteomes" id="UP000184346">
    <property type="component" value="Unassembled WGS sequence"/>
</dbReference>
<accession>A0A1M5ABL5</accession>
<evidence type="ECO:0000313" key="4">
    <source>
        <dbReference type="Proteomes" id="UP000184346"/>
    </source>
</evidence>
<proteinExistence type="predicted"/>
<keyword evidence="1" id="KW-0472">Membrane</keyword>
<dbReference type="RefSeq" id="WP_072822749.1">
    <property type="nucleotide sequence ID" value="NZ_FQUJ01000009.1"/>
</dbReference>
<keyword evidence="4" id="KW-1185">Reference proteome</keyword>
<dbReference type="GO" id="GO:0016020">
    <property type="term" value="C:membrane"/>
    <property type="evidence" value="ECO:0007669"/>
    <property type="project" value="GOC"/>
</dbReference>
<dbReference type="SUPFAM" id="SSF56219">
    <property type="entry name" value="DNase I-like"/>
    <property type="match status" value="1"/>
</dbReference>
<dbReference type="InterPro" id="IPR005135">
    <property type="entry name" value="Endo/exonuclease/phosphatase"/>
</dbReference>
<keyword evidence="3" id="KW-0378">Hydrolase</keyword>
<dbReference type="EMBL" id="FQUJ01000009">
    <property type="protein sequence ID" value="SHF27711.1"/>
    <property type="molecule type" value="Genomic_DNA"/>
</dbReference>
<feature type="transmembrane region" description="Helical" evidence="1">
    <location>
        <begin position="16"/>
        <end position="34"/>
    </location>
</feature>
<dbReference type="InterPro" id="IPR051916">
    <property type="entry name" value="GPI-anchor_lipid_remodeler"/>
</dbReference>
<protein>
    <submittedName>
        <fullName evidence="3">Uncharacterized conserved protein YafD, endonuclease/exonuclease/phosphatase (EEP) superfamily</fullName>
    </submittedName>
</protein>